<proteinExistence type="predicted"/>
<dbReference type="AlphaFoldDB" id="C7RPS0"/>
<sequence precursor="true">MRNLKFICLLAGVCLAVPGCDVNTPKVRIETEYQAVFLDNGQIFYGKLEGAGGTYPLLRDVHYIQRQTDPETKEVRNVLLRRGSEWHAPNLMYLNDRHIVAIEPVTKDSQVAKMIAQSMGKPLQ</sequence>
<dbReference type="EMBL" id="CP001715">
    <property type="protein sequence ID" value="ACV34313.1"/>
    <property type="molecule type" value="Genomic_DNA"/>
</dbReference>
<accession>C7RPS0</accession>
<dbReference type="STRING" id="522306.CAP2UW1_0976"/>
<dbReference type="KEGG" id="app:CAP2UW1_0976"/>
<organism evidence="1">
    <name type="scientific">Accumulibacter regalis</name>
    <dbReference type="NCBI Taxonomy" id="522306"/>
    <lineage>
        <taxon>Bacteria</taxon>
        <taxon>Pseudomonadati</taxon>
        <taxon>Pseudomonadota</taxon>
        <taxon>Betaproteobacteria</taxon>
        <taxon>Candidatus Accumulibacter</taxon>
    </lineage>
</organism>
<dbReference type="OrthoDB" id="8759039at2"/>
<gene>
    <name evidence="1" type="ordered locus">CAP2UW1_0976</name>
</gene>
<protein>
    <submittedName>
        <fullName evidence="1">Uncharacterized protein</fullName>
    </submittedName>
</protein>
<name>C7RPS0_ACCRE</name>
<evidence type="ECO:0000313" key="1">
    <source>
        <dbReference type="EMBL" id="ACV34313.1"/>
    </source>
</evidence>
<dbReference type="HOGENOM" id="CLU_1998874_0_0_4"/>
<dbReference type="eggNOG" id="ENOG50348X9">
    <property type="taxonomic scope" value="Bacteria"/>
</dbReference>
<reference evidence="1" key="1">
    <citation type="submission" date="2009-08" db="EMBL/GenBank/DDBJ databases">
        <authorList>
            <consortium name="US DOE Joint Genome Institute"/>
            <person name="Lucas S."/>
            <person name="Copeland A."/>
            <person name="Lapidus A."/>
            <person name="Glavina del Rio T."/>
            <person name="Dalin E."/>
            <person name="Tice H."/>
            <person name="Bruce D."/>
            <person name="Barry K."/>
            <person name="Pitluck S."/>
            <person name="Lowry S."/>
            <person name="Larimer F."/>
            <person name="Land M."/>
            <person name="Hauser L."/>
            <person name="Kyrpides N."/>
            <person name="Ivanova N."/>
            <person name="McMahon K.D."/>
            <person name="Hugenholtz P."/>
        </authorList>
    </citation>
    <scope>NUCLEOTIDE SEQUENCE</scope>
    <source>
        <strain evidence="1">UW-1</strain>
    </source>
</reference>
<reference evidence="1" key="2">
    <citation type="submission" date="2009-09" db="EMBL/GenBank/DDBJ databases">
        <title>Complete sequence of chromosome of Candidatus Accumulibacter phosphatis clade IIA str. UW-1.</title>
        <authorList>
            <consortium name="US DOE Joint Genome Institute"/>
            <person name="Martin H.G."/>
            <person name="Ivanova N."/>
            <person name="Kunin V."/>
            <person name="Warnecke F."/>
            <person name="Barry K."/>
            <person name="He S."/>
            <person name="Salamov A."/>
            <person name="Szeto E."/>
            <person name="Dalin E."/>
            <person name="Pangilinan J.L."/>
            <person name="Lapidus A."/>
            <person name="Lowry S."/>
            <person name="Kyrpides N.C."/>
            <person name="McMahon K.D."/>
            <person name="Hugenholtz P."/>
        </authorList>
    </citation>
    <scope>NUCLEOTIDE SEQUENCE [LARGE SCALE GENOMIC DNA]</scope>
    <source>
        <strain evidence="1">UW-1</strain>
    </source>
</reference>